<evidence type="ECO:0000313" key="2">
    <source>
        <dbReference type="Proteomes" id="UP000233293"/>
    </source>
</evidence>
<dbReference type="Pfam" id="PF13455">
    <property type="entry name" value="MUG113"/>
    <property type="match status" value="1"/>
</dbReference>
<proteinExistence type="predicted"/>
<keyword evidence="2" id="KW-1185">Reference proteome</keyword>
<comment type="caution">
    <text evidence="1">The sequence shown here is derived from an EMBL/GenBank/DDBJ whole genome shotgun (WGS) entry which is preliminary data.</text>
</comment>
<reference evidence="2" key="1">
    <citation type="submission" date="2017-12" db="EMBL/GenBank/DDBJ databases">
        <title>Draft genome sequence of Telmatospirillum siberiense 26-4b1T, an acidotolerant peatland alphaproteobacterium potentially involved in sulfur cycling.</title>
        <authorList>
            <person name="Hausmann B."/>
            <person name="Pjevac P."/>
            <person name="Schreck K."/>
            <person name="Herbold C.W."/>
            <person name="Daims H."/>
            <person name="Wagner M."/>
            <person name="Pester M."/>
            <person name="Loy A."/>
        </authorList>
    </citation>
    <scope>NUCLEOTIDE SEQUENCE [LARGE SCALE GENOMIC DNA]</scope>
    <source>
        <strain evidence="2">26-4b1</strain>
    </source>
</reference>
<accession>A0A2N3PMB7</accession>
<evidence type="ECO:0000313" key="1">
    <source>
        <dbReference type="EMBL" id="PKU21546.1"/>
    </source>
</evidence>
<protein>
    <submittedName>
        <fullName evidence="1">Uncharacterized protein</fullName>
    </submittedName>
</protein>
<dbReference type="EMBL" id="PIUM01000052">
    <property type="protein sequence ID" value="PKU21546.1"/>
    <property type="molecule type" value="Genomic_DNA"/>
</dbReference>
<name>A0A2N3PMB7_9PROT</name>
<gene>
    <name evidence="1" type="ORF">CWS72_26125</name>
</gene>
<sequence>MNREQLVEIVAMANQNILYMDGTTHPVNRIISNCDLVFGIWQDYREPHGIGVSIIKGVRRLLAIEESGRPRFHSGQTLPMAMPTKWSAIKCLNAEHAEAARRMLGDDSTIMESFVYALKSEDGKIKIGSSGDPKTRRQNLQTGSPFRLALFHIEPCAPSIAKDAEHRAQRMLSTHKFDGEWFTCTTGQAIDAVRRAVDAESNAGRLKEFELNGPAGLLLNNDRS</sequence>
<dbReference type="AlphaFoldDB" id="A0A2N3PMB7"/>
<organism evidence="1 2">
    <name type="scientific">Telmatospirillum siberiense</name>
    <dbReference type="NCBI Taxonomy" id="382514"/>
    <lineage>
        <taxon>Bacteria</taxon>
        <taxon>Pseudomonadati</taxon>
        <taxon>Pseudomonadota</taxon>
        <taxon>Alphaproteobacteria</taxon>
        <taxon>Rhodospirillales</taxon>
        <taxon>Rhodospirillaceae</taxon>
        <taxon>Telmatospirillum</taxon>
    </lineage>
</organism>
<dbReference type="Proteomes" id="UP000233293">
    <property type="component" value="Unassembled WGS sequence"/>
</dbReference>
<dbReference type="OrthoDB" id="7058011at2"/>